<evidence type="ECO:0000256" key="1">
    <source>
        <dbReference type="ARBA" id="ARBA00012494"/>
    </source>
</evidence>
<dbReference type="GO" id="GO:0003968">
    <property type="term" value="F:RNA-directed RNA polymerase activity"/>
    <property type="evidence" value="ECO:0007669"/>
    <property type="project" value="UniProtKB-EC"/>
</dbReference>
<dbReference type="GO" id="GO:0039694">
    <property type="term" value="P:viral RNA genome replication"/>
    <property type="evidence" value="ECO:0007669"/>
    <property type="project" value="InterPro"/>
</dbReference>
<evidence type="ECO:0000256" key="6">
    <source>
        <dbReference type="ARBA" id="ARBA00031012"/>
    </source>
</evidence>
<proteinExistence type="predicted"/>
<evidence type="ECO:0000256" key="3">
    <source>
        <dbReference type="ARBA" id="ARBA00022679"/>
    </source>
</evidence>
<protein>
    <recommendedName>
        <fullName evidence="2">RNA-directed RNA polymerase L</fullName>
        <ecNumber evidence="1">2.7.7.48</ecNumber>
    </recommendedName>
    <alternativeName>
        <fullName evidence="4">Large structural protein</fullName>
    </alternativeName>
    <alternativeName>
        <fullName evidence="6">Replicase</fullName>
    </alternativeName>
    <alternativeName>
        <fullName evidence="5">Transcriptase</fullName>
    </alternativeName>
</protein>
<evidence type="ECO:0000256" key="4">
    <source>
        <dbReference type="ARBA" id="ARBA00030285"/>
    </source>
</evidence>
<dbReference type="Pfam" id="PF04196">
    <property type="entry name" value="Bunya_RdRp"/>
    <property type="match status" value="1"/>
</dbReference>
<name>G0WXQ8_9VIRU</name>
<evidence type="ECO:0000259" key="7">
    <source>
        <dbReference type="PROSITE" id="PS50525"/>
    </source>
</evidence>
<keyword evidence="3" id="KW-0808">Transferase</keyword>
<dbReference type="PROSITE" id="PS50525">
    <property type="entry name" value="RDRP_SSRNA_NEG_SEG"/>
    <property type="match status" value="1"/>
</dbReference>
<dbReference type="InterPro" id="IPR007322">
    <property type="entry name" value="RNA_pol_bunyavir"/>
</dbReference>
<dbReference type="EMBL" id="HM849041">
    <property type="protein sequence ID" value="AEF56735.1"/>
    <property type="molecule type" value="Viral_cRNA"/>
</dbReference>
<accession>G0WXQ8</accession>
<dbReference type="GO" id="GO:0006351">
    <property type="term" value="P:DNA-templated transcription"/>
    <property type="evidence" value="ECO:0007669"/>
    <property type="project" value="InterPro"/>
</dbReference>
<evidence type="ECO:0000313" key="8">
    <source>
        <dbReference type="EMBL" id="AEF56735.1"/>
    </source>
</evidence>
<dbReference type="InterPro" id="IPR007099">
    <property type="entry name" value="RNA-dir_pol_NSvirus"/>
</dbReference>
<feature type="non-terminal residue" evidence="8">
    <location>
        <position position="1"/>
    </location>
</feature>
<evidence type="ECO:0000256" key="5">
    <source>
        <dbReference type="ARBA" id="ARBA00030436"/>
    </source>
</evidence>
<sequence>KHNPMEALKLILEAPLRDHSGQSVYCPDGVLLTPSGHVNVPHPTASWEAGKIAVTFEDELSPLFADFASTLTDQESRTVMVMGGTKFCHEFTVLPFTLGTDVDIRSATEIFSHLSPVLMSKLPHLTPDLLTKSAGGAPIWVEFGTTTSCDSAVMHSLFSKKINRYLSTAATTAHKTAGSAVYAAIIGPMSVFTNIPLSDELATYMVARLRVARRLESQLVTVLPPGHGYSAEDANKIVATQELLASMQFEWDAYSAFTPPGFDLKAAYEKWITYKQDPTLAAETARQFVEHAFTEAKSEVLLQPFFAQVPGAETVLPSAMSFRAKMDKRIYPDGVLPGVDDLKFYQLASQAANGYWDKLDRDHARPSSERKTVIPFPCWDMQPKPKPTNDVNFLPYIDFMTGQPTGELDQALSEILNAAMQAPSEDFTDDIEKESAWSRCIVATRGAIPTEAIQVIEQAAGAVTILKEQEYRKTIYSSRRTAGPSHFTPQVEHYLAQMGVQGGKKACHNNQGVIEYRQGRKLPLHPDTSTEDISALVRSPGILLSPSTWPENQIRTQDVESLILIGLESHTPSKDHLGLPFVKNVLTTKLGKLCSFISDLSMELSMNLRHKSRTNKFLVFTLKHFDILVVARAVPYSGQIFFALLAPQATTTCITRCNVFKTSHLRNGCYYTEFASLDISKLTNPIRAETTLISVLAHFLEDAHITPLNCPMQNYLDPVVSSSTILTMLCSLEDKTATEDVFGQSRYLVLSGFSARPMGVKTEEFIKSLPLFYRSRLALWGARQLCTTMQLLALQPFRPEISEDFTEGSRGGKHLSWRWLLHPFTHVPLENVSQLVNSFYICYAKNKDEDSRSNITQKLFEKIIEEEQKLDLSRSHFLGMVEPSPSDIKTFEYSPALLAHACHLSFEYLTETMGKNHPSLIESELLLALHNLKVEDLCTLKASGRYTAAKHGRYTTNSRVPQKKAVQVFFPSLREGNFRVLDLAADAWAGVKSAGGMQISLFKKQQHMGLREISVLSKNDRVLQSLLEKIGRVLASKMRYDCLVDESRVRAITSKAYKEARSHNGPQVVLYSDSADATRWAQRHIITKFMQLLVMFTPQYMHPFILSSFCMFLRKMIFLDPTFLSRLYEGNLQDSPLHVGPEGIFHQLLTTIRGSSQCSWFQKGESYITVRSGMLQGIAHFTSGLLHGVAAELCCRYITSYLNSKIQRLGSPCKAVVAMPESSDDNCLMIWLPQMEDRPSSAVLQTCAVQAGFAKIILSKALGIYDSSKKTVRFCPFVSEFKSLFSFHDNNCRPGIKWVLATGTLSDSDTLMERQTEMNNTLTQMHLGGSTMLSTHIAQWCQAILHYRLLGLFNHSLSDQLAMALATMPDPSLGFFLMDHPLVPGLFGEAYNLYRHLKSHPVLRCKARCYLEGRVSGEEVILSGQAKKNLLESITCGALTRLFPVAFSSQDKATKFRTDLGLSLTWADETDSRPHVFYMPASTPQDSQDRIVKTLMSPSLCKALSPSAHLARLAAMGAYLASRPVLRNCPSYALGLTDQSVFKLSINLVCAIWQGHSKTAATPAGDSEEGDLTSDHWRILFPMLSELVKLQAIVEEVSSMELFPEGTAHSNIDATVHIFDRADAFAFSPKDLVSNRWFGSPDLPATPEALDIEWARLSSAIPWLKESPQETLSDECPFSHHHQIADFLDRMISKHRVVRLNAAPSSLFMGRGTILGAATAHFTSGLRFRRSYRERTQSDALNSGRSLADAVAHSIFCMVNAPLTKSASSKAIQDLLLKCRPFQEPPTTSALRIKKLYIMQQCLKAQQASALQARTLISLLSFENLGIPNRFEVPQKSRTSKTGHFEYYGKGSWVAIHSGVTYKFWLDSVTEKTQETTFIRAITVNRTSASLSGILEIMRLFTMVSGVGTQDRCMMCNLGPQTSRPEDGFGSFMRKVDYKSQCCTSEKTGVPIYYRSSLEYILPGTILEGLKVEVSGSKILLTSTKKGEKGRRIVYLSARVDAKWYNLPQFNHWQDQLPLGIDNQIMRKFFTHVPFGVTEFINWACRTVAAHVNKKPALSCFSVEACMQYFRQTCVAQLSRRAFDTSSATAAPPQPVKRRRRQPSWICKPSCKMQCKLTWKTQLRLHLWPSQMCQMHCTPRTSLRSCQTGISSSSLVNLVTLPTSLEQSEMRETQASTPCSQT</sequence>
<evidence type="ECO:0000256" key="2">
    <source>
        <dbReference type="ARBA" id="ARBA00018602"/>
    </source>
</evidence>
<dbReference type="EC" id="2.7.7.48" evidence="1"/>
<reference evidence="8" key="1">
    <citation type="journal article" date="2011" name="J. Gen. Virol.">
        <title>Discovery and initial analysis of novel viral genomes in the soybean cyst nematode.</title>
        <authorList>
            <person name="Bekal S."/>
            <person name="Domier L.L."/>
            <person name="Niblack T.L."/>
            <person name="Lambert K.N."/>
        </authorList>
    </citation>
    <scope>NUCLEOTIDE SEQUENCE</scope>
</reference>
<organism evidence="8">
    <name type="scientific">Soybean cyst nematode associated rice stripe virus</name>
    <dbReference type="NCBI Taxonomy" id="1034380"/>
    <lineage>
        <taxon>Viruses</taxon>
        <taxon>Riboviria</taxon>
        <taxon>Orthornavirae</taxon>
        <taxon>Negarnaviricota</taxon>
        <taxon>Polyploviricotina</taxon>
        <taxon>Bunyaviricetes</taxon>
        <taxon>Hareavirales</taxon>
        <taxon>Phenuiviridae</taxon>
        <taxon>Tenuivirus</taxon>
        <taxon>Tenuivirus oryzaclavatae</taxon>
    </lineage>
</organism>
<feature type="domain" description="RdRp catalytic" evidence="7">
    <location>
        <begin position="1060"/>
        <end position="1272"/>
    </location>
</feature>